<proteinExistence type="predicted"/>
<comment type="caution">
    <text evidence="3">The sequence shown here is derived from an EMBL/GenBank/DDBJ whole genome shotgun (WGS) entry which is preliminary data.</text>
</comment>
<dbReference type="AlphaFoldDB" id="A0A6L3N8D4"/>
<dbReference type="PROSITE" id="PS50077">
    <property type="entry name" value="HEAT_REPEAT"/>
    <property type="match status" value="1"/>
</dbReference>
<sequence length="186" mass="19762">ALRALDAPTPAVRAEAVAVLGWLKDVRALAPLAHIATNDTHADVRRVAVGAIGFAAPDETSVVTALLAALRDTEWQVREEATATLGKLRVATARAPLVAALDDDYWQVRLRAVRALGQLRDAAAAPAVAPLLSHPISNLRKEAALALGELRDPATLPVLHDALNDRDPEVRKAVRIAIAQIEADAR</sequence>
<dbReference type="SMART" id="SM00567">
    <property type="entry name" value="EZ_HEAT"/>
    <property type="match status" value="5"/>
</dbReference>
<dbReference type="InterPro" id="IPR016024">
    <property type="entry name" value="ARM-type_fold"/>
</dbReference>
<keyword evidence="1" id="KW-0677">Repeat</keyword>
<dbReference type="InterPro" id="IPR000357">
    <property type="entry name" value="HEAT"/>
</dbReference>
<dbReference type="PANTHER" id="PTHR12697:SF38">
    <property type="entry name" value="PBS LYASE HEAT DOMAIN PROTEIN REPEAT-CONTAINING PROTEIN"/>
    <property type="match status" value="1"/>
</dbReference>
<reference evidence="3 4" key="1">
    <citation type="submission" date="2019-09" db="EMBL/GenBank/DDBJ databases">
        <title>Draft genome sequences of 48 bacterial type strains from the CCUG.</title>
        <authorList>
            <person name="Tunovic T."/>
            <person name="Pineiro-Iglesias B."/>
            <person name="Unosson C."/>
            <person name="Inganas E."/>
            <person name="Ohlen M."/>
            <person name="Cardew S."/>
            <person name="Jensie-Markopoulos S."/>
            <person name="Salva-Serra F."/>
            <person name="Jaen-Luchoro D."/>
            <person name="Karlsson R."/>
            <person name="Svensson-Stadler L."/>
            <person name="Chun J."/>
            <person name="Moore E."/>
        </authorList>
    </citation>
    <scope>NUCLEOTIDE SEQUENCE [LARGE SCALE GENOMIC DNA]</scope>
    <source>
        <strain evidence="3 4">CCUG 65687</strain>
    </source>
</reference>
<dbReference type="Gene3D" id="1.25.10.10">
    <property type="entry name" value="Leucine-rich Repeat Variant"/>
    <property type="match status" value="2"/>
</dbReference>
<dbReference type="EMBL" id="VZOL01000652">
    <property type="protein sequence ID" value="KAB0650303.1"/>
    <property type="molecule type" value="Genomic_DNA"/>
</dbReference>
<dbReference type="Pfam" id="PF13646">
    <property type="entry name" value="HEAT_2"/>
    <property type="match status" value="2"/>
</dbReference>
<comment type="function">
    <text evidence="2">Catalyzes the hydroxylation of the N(6)-(4-aminobutyl)-L-lysine intermediate produced by deoxyhypusine synthase/DHPS on a critical lysine of the eukaryotic translation initiation factor 5A/eIF-5A. This is the second step of the post-translational modification of that lysine into an unusual amino acid residue named hypusine. Hypusination is unique to mature eIF-5A factor and is essential for its function.</text>
</comment>
<protein>
    <submittedName>
        <fullName evidence="3">HEAT repeat domain-containing protein</fullName>
    </submittedName>
</protein>
<dbReference type="Proteomes" id="UP000473571">
    <property type="component" value="Unassembled WGS sequence"/>
</dbReference>
<feature type="non-terminal residue" evidence="3">
    <location>
        <position position="1"/>
    </location>
</feature>
<evidence type="ECO:0000313" key="4">
    <source>
        <dbReference type="Proteomes" id="UP000473571"/>
    </source>
</evidence>
<organism evidence="3 4">
    <name type="scientific">Burkholderia territorii</name>
    <dbReference type="NCBI Taxonomy" id="1503055"/>
    <lineage>
        <taxon>Bacteria</taxon>
        <taxon>Pseudomonadati</taxon>
        <taxon>Pseudomonadota</taxon>
        <taxon>Betaproteobacteria</taxon>
        <taxon>Burkholderiales</taxon>
        <taxon>Burkholderiaceae</taxon>
        <taxon>Burkholderia</taxon>
        <taxon>Burkholderia cepacia complex</taxon>
    </lineage>
</organism>
<dbReference type="GO" id="GO:0016491">
    <property type="term" value="F:oxidoreductase activity"/>
    <property type="evidence" value="ECO:0007669"/>
    <property type="project" value="TreeGrafter"/>
</dbReference>
<dbReference type="Pfam" id="PF02985">
    <property type="entry name" value="HEAT"/>
    <property type="match status" value="1"/>
</dbReference>
<evidence type="ECO:0000313" key="3">
    <source>
        <dbReference type="EMBL" id="KAB0650303.1"/>
    </source>
</evidence>
<dbReference type="InterPro" id="IPR011989">
    <property type="entry name" value="ARM-like"/>
</dbReference>
<gene>
    <name evidence="3" type="ORF">F7R13_28220</name>
</gene>
<dbReference type="RefSeq" id="WP_212139354.1">
    <property type="nucleotide sequence ID" value="NZ_VZOL01000652.1"/>
</dbReference>
<dbReference type="InterPro" id="IPR021133">
    <property type="entry name" value="HEAT_type_2"/>
</dbReference>
<dbReference type="SUPFAM" id="SSF48371">
    <property type="entry name" value="ARM repeat"/>
    <property type="match status" value="1"/>
</dbReference>
<evidence type="ECO:0000256" key="2">
    <source>
        <dbReference type="ARBA" id="ARBA00045876"/>
    </source>
</evidence>
<dbReference type="PANTHER" id="PTHR12697">
    <property type="entry name" value="PBS LYASE HEAT-LIKE PROTEIN"/>
    <property type="match status" value="1"/>
</dbReference>
<dbReference type="InterPro" id="IPR004155">
    <property type="entry name" value="PBS_lyase_HEAT"/>
</dbReference>
<evidence type="ECO:0000256" key="1">
    <source>
        <dbReference type="ARBA" id="ARBA00022737"/>
    </source>
</evidence>
<accession>A0A6L3N8D4</accession>
<name>A0A6L3N8D4_9BURK</name>